<accession>A0A385TX80</accession>
<dbReference type="KEGG" id="plw:D5F53_22375"/>
<evidence type="ECO:0000313" key="3">
    <source>
        <dbReference type="Proteomes" id="UP000266552"/>
    </source>
</evidence>
<sequence>MPGYVWSNKVKGYSQLILCQIKGEGAQEANKLGVWPVLAIFILASHRMLVYDGGVKIIFFIF</sequence>
<name>A0A385TX80_PAELA</name>
<proteinExistence type="predicted"/>
<dbReference type="EMBL" id="CP032412">
    <property type="protein sequence ID" value="AYB45865.1"/>
    <property type="molecule type" value="Genomic_DNA"/>
</dbReference>
<keyword evidence="1" id="KW-0812">Transmembrane</keyword>
<keyword evidence="3" id="KW-1185">Reference proteome</keyword>
<keyword evidence="1" id="KW-1133">Transmembrane helix</keyword>
<dbReference type="Proteomes" id="UP000266552">
    <property type="component" value="Chromosome"/>
</dbReference>
<organism evidence="2 3">
    <name type="scientific">Paenibacillus lautus</name>
    <name type="common">Bacillus lautus</name>
    <dbReference type="NCBI Taxonomy" id="1401"/>
    <lineage>
        <taxon>Bacteria</taxon>
        <taxon>Bacillati</taxon>
        <taxon>Bacillota</taxon>
        <taxon>Bacilli</taxon>
        <taxon>Bacillales</taxon>
        <taxon>Paenibacillaceae</taxon>
        <taxon>Paenibacillus</taxon>
    </lineage>
</organism>
<evidence type="ECO:0000313" key="2">
    <source>
        <dbReference type="EMBL" id="AYB45865.1"/>
    </source>
</evidence>
<keyword evidence="1" id="KW-0472">Membrane</keyword>
<gene>
    <name evidence="2" type="ORF">D5F53_22375</name>
</gene>
<reference evidence="2 3" key="1">
    <citation type="submission" date="2018-09" db="EMBL/GenBank/DDBJ databases">
        <title>Genome Sequence of Paenibacillus lautus Strain E7593-69, Azo Dye-Degrading Bacteria, Isolated from Commercial Tattoo Inks.</title>
        <authorList>
            <person name="Nho S.W."/>
            <person name="Kim S.-J."/>
            <person name="Kweon O."/>
            <person name="Cerniglia C.E."/>
        </authorList>
    </citation>
    <scope>NUCLEOTIDE SEQUENCE [LARGE SCALE GENOMIC DNA]</scope>
    <source>
        <strain evidence="2 3">E7593-69</strain>
    </source>
</reference>
<dbReference type="AlphaFoldDB" id="A0A385TX80"/>
<evidence type="ECO:0000256" key="1">
    <source>
        <dbReference type="SAM" id="Phobius"/>
    </source>
</evidence>
<protein>
    <submittedName>
        <fullName evidence="2">Uncharacterized protein</fullName>
    </submittedName>
</protein>
<feature type="transmembrane region" description="Helical" evidence="1">
    <location>
        <begin position="32"/>
        <end position="50"/>
    </location>
</feature>